<organism evidence="8 9">
    <name type="scientific">Candidatus Alloenteromonas pullistercoris</name>
    <dbReference type="NCBI Taxonomy" id="2840785"/>
    <lineage>
        <taxon>Bacteria</taxon>
        <taxon>Bacillati</taxon>
        <taxon>Bacillota</taxon>
        <taxon>Bacillota incertae sedis</taxon>
        <taxon>Candidatus Alloenteromonas</taxon>
    </lineage>
</organism>
<gene>
    <name evidence="6 8" type="primary">tilS</name>
    <name evidence="8" type="ORF">IAC61_01510</name>
</gene>
<reference evidence="8" key="2">
    <citation type="journal article" date="2021" name="PeerJ">
        <title>Extensive microbial diversity within the chicken gut microbiome revealed by metagenomics and culture.</title>
        <authorList>
            <person name="Gilroy R."/>
            <person name="Ravi A."/>
            <person name="Getino M."/>
            <person name="Pursley I."/>
            <person name="Horton D.L."/>
            <person name="Alikhan N.F."/>
            <person name="Baker D."/>
            <person name="Gharbi K."/>
            <person name="Hall N."/>
            <person name="Watson M."/>
            <person name="Adriaenssens E.M."/>
            <person name="Foster-Nyarko E."/>
            <person name="Jarju S."/>
            <person name="Secka A."/>
            <person name="Antonio M."/>
            <person name="Oren A."/>
            <person name="Chaudhuri R.R."/>
            <person name="La Ragione R."/>
            <person name="Hildebrand F."/>
            <person name="Pallen M.J."/>
        </authorList>
    </citation>
    <scope>NUCLEOTIDE SEQUENCE</scope>
    <source>
        <strain evidence="8">17113</strain>
    </source>
</reference>
<comment type="function">
    <text evidence="6">Ligates lysine onto the cytidine present at position 34 of the AUA codon-specific tRNA(Ile) that contains the anticodon CAU, in an ATP-dependent manner. Cytidine is converted to lysidine, thus changing the amino acid specificity of the tRNA from methionine to isoleucine.</text>
</comment>
<dbReference type="Gene3D" id="3.40.50.620">
    <property type="entry name" value="HUPs"/>
    <property type="match status" value="1"/>
</dbReference>
<comment type="caution">
    <text evidence="8">The sequence shown here is derived from an EMBL/GenBank/DDBJ whole genome shotgun (WGS) entry which is preliminary data.</text>
</comment>
<protein>
    <recommendedName>
        <fullName evidence="6">tRNA(Ile)-lysidine synthase</fullName>
        <ecNumber evidence="6">6.3.4.19</ecNumber>
    </recommendedName>
    <alternativeName>
        <fullName evidence="6">tRNA(Ile)-2-lysyl-cytidine synthase</fullName>
    </alternativeName>
    <alternativeName>
        <fullName evidence="6">tRNA(Ile)-lysidine synthetase</fullName>
    </alternativeName>
</protein>
<dbReference type="GO" id="GO:0005524">
    <property type="term" value="F:ATP binding"/>
    <property type="evidence" value="ECO:0007669"/>
    <property type="project" value="UniProtKB-KW"/>
</dbReference>
<keyword evidence="1 6" id="KW-0436">Ligase</keyword>
<dbReference type="CDD" id="cd01992">
    <property type="entry name" value="TilS_N"/>
    <property type="match status" value="1"/>
</dbReference>
<name>A0A9D9DIP4_9FIRM</name>
<evidence type="ECO:0000259" key="7">
    <source>
        <dbReference type="Pfam" id="PF01171"/>
    </source>
</evidence>
<dbReference type="EMBL" id="JADINA010000011">
    <property type="protein sequence ID" value="MBO8425984.1"/>
    <property type="molecule type" value="Genomic_DNA"/>
</dbReference>
<comment type="similarity">
    <text evidence="6">Belongs to the tRNA(Ile)-lysidine synthase family.</text>
</comment>
<comment type="catalytic activity">
    <reaction evidence="5 6">
        <text>cytidine(34) in tRNA(Ile2) + L-lysine + ATP = lysidine(34) in tRNA(Ile2) + AMP + diphosphate + H(+)</text>
        <dbReference type="Rhea" id="RHEA:43744"/>
        <dbReference type="Rhea" id="RHEA-COMP:10625"/>
        <dbReference type="Rhea" id="RHEA-COMP:10670"/>
        <dbReference type="ChEBI" id="CHEBI:15378"/>
        <dbReference type="ChEBI" id="CHEBI:30616"/>
        <dbReference type="ChEBI" id="CHEBI:32551"/>
        <dbReference type="ChEBI" id="CHEBI:33019"/>
        <dbReference type="ChEBI" id="CHEBI:82748"/>
        <dbReference type="ChEBI" id="CHEBI:83665"/>
        <dbReference type="ChEBI" id="CHEBI:456215"/>
        <dbReference type="EC" id="6.3.4.19"/>
    </reaction>
</comment>
<keyword evidence="3" id="KW-0547">Nucleotide-binding</keyword>
<reference evidence="8" key="1">
    <citation type="submission" date="2020-10" db="EMBL/GenBank/DDBJ databases">
        <authorList>
            <person name="Gilroy R."/>
        </authorList>
    </citation>
    <scope>NUCLEOTIDE SEQUENCE</scope>
    <source>
        <strain evidence="8">17113</strain>
    </source>
</reference>
<dbReference type="GO" id="GO:0006400">
    <property type="term" value="P:tRNA modification"/>
    <property type="evidence" value="ECO:0007669"/>
    <property type="project" value="UniProtKB-UniRule"/>
</dbReference>
<dbReference type="EC" id="6.3.4.19" evidence="6"/>
<dbReference type="InterPro" id="IPR014729">
    <property type="entry name" value="Rossmann-like_a/b/a_fold"/>
</dbReference>
<dbReference type="AlphaFoldDB" id="A0A9D9DIP4"/>
<evidence type="ECO:0000256" key="1">
    <source>
        <dbReference type="ARBA" id="ARBA00022598"/>
    </source>
</evidence>
<keyword evidence="2 6" id="KW-0819">tRNA processing</keyword>
<dbReference type="PANTHER" id="PTHR43033:SF1">
    <property type="entry name" value="TRNA(ILE)-LYSIDINE SYNTHASE-RELATED"/>
    <property type="match status" value="1"/>
</dbReference>
<evidence type="ECO:0000256" key="4">
    <source>
        <dbReference type="ARBA" id="ARBA00022840"/>
    </source>
</evidence>
<evidence type="ECO:0000256" key="3">
    <source>
        <dbReference type="ARBA" id="ARBA00022741"/>
    </source>
</evidence>
<evidence type="ECO:0000256" key="5">
    <source>
        <dbReference type="ARBA" id="ARBA00048539"/>
    </source>
</evidence>
<dbReference type="Proteomes" id="UP000823634">
    <property type="component" value="Unassembled WGS sequence"/>
</dbReference>
<evidence type="ECO:0000313" key="9">
    <source>
        <dbReference type="Proteomes" id="UP000823634"/>
    </source>
</evidence>
<dbReference type="GO" id="GO:0032267">
    <property type="term" value="F:tRNA(Ile)-lysidine synthase activity"/>
    <property type="evidence" value="ECO:0007669"/>
    <property type="project" value="UniProtKB-EC"/>
</dbReference>
<comment type="caution">
    <text evidence="6">Lacks conserved residue(s) required for the propagation of feature annotation.</text>
</comment>
<dbReference type="InterPro" id="IPR012094">
    <property type="entry name" value="tRNA_Ile_lys_synt"/>
</dbReference>
<evidence type="ECO:0000256" key="2">
    <source>
        <dbReference type="ARBA" id="ARBA00022694"/>
    </source>
</evidence>
<dbReference type="PANTHER" id="PTHR43033">
    <property type="entry name" value="TRNA(ILE)-LYSIDINE SYNTHASE-RELATED"/>
    <property type="match status" value="1"/>
</dbReference>
<sequence length="419" mass="48446">MLDYKFEKNATYLVAGTYGPDSMALIDMLRHEAGRFVVCAVNYHKFDESNADFSSLEAYCRENGLEFRGLDTDVLSEKLRYHDGDDFKEWARNTRYRFFKEIYARENAAALFLAHQQDDLIETYLLQKQRKADLAHYGLAPVSTVEGMIVVRPLLNFSKQDLLDYNAENRVPYSSFDSSFQDQFTRNPIRRDVISKLSEIDRDNILEEMRAANDETIRLAQNIKEKVDEGEELDIRGLIALPKDEFVSTLVRFVSKTDSAVNLKAEDIAGIRKMCLAPQPNLTYKLSPTTFVIKEYDVITIGHDPDELPYSYTLEKPGVLDVDAFYLDFSMGAEDRNIHAEDYPLTIRSVLPADTYVVHGYLEPIRRLYSVWKMPLALRSIWPVFLNKEGKVIYVPTFRADFREYHTSVLRIKIAENKK</sequence>
<evidence type="ECO:0000256" key="6">
    <source>
        <dbReference type="HAMAP-Rule" id="MF_01161"/>
    </source>
</evidence>
<comment type="subcellular location">
    <subcellularLocation>
        <location evidence="6">Cytoplasm</location>
    </subcellularLocation>
</comment>
<feature type="domain" description="tRNA(Ile)-lysidine/2-thiocytidine synthase N-terminal" evidence="7">
    <location>
        <begin position="12"/>
        <end position="191"/>
    </location>
</feature>
<dbReference type="Pfam" id="PF01171">
    <property type="entry name" value="ATP_bind_3"/>
    <property type="match status" value="1"/>
</dbReference>
<evidence type="ECO:0000313" key="8">
    <source>
        <dbReference type="EMBL" id="MBO8425984.1"/>
    </source>
</evidence>
<dbReference type="GO" id="GO:0005737">
    <property type="term" value="C:cytoplasm"/>
    <property type="evidence" value="ECO:0007669"/>
    <property type="project" value="UniProtKB-SubCell"/>
</dbReference>
<dbReference type="HAMAP" id="MF_01161">
    <property type="entry name" value="tRNA_Ile_lys_synt"/>
    <property type="match status" value="1"/>
</dbReference>
<dbReference type="NCBIfam" id="TIGR02432">
    <property type="entry name" value="lysidine_TilS_N"/>
    <property type="match status" value="1"/>
</dbReference>
<proteinExistence type="inferred from homology"/>
<dbReference type="InterPro" id="IPR011063">
    <property type="entry name" value="TilS/TtcA_N"/>
</dbReference>
<dbReference type="InterPro" id="IPR012795">
    <property type="entry name" value="tRNA_Ile_lys_synt_N"/>
</dbReference>
<accession>A0A9D9DIP4</accession>
<keyword evidence="4" id="KW-0067">ATP-binding</keyword>
<keyword evidence="6" id="KW-0963">Cytoplasm</keyword>
<dbReference type="SUPFAM" id="SSF52402">
    <property type="entry name" value="Adenine nucleotide alpha hydrolases-like"/>
    <property type="match status" value="1"/>
</dbReference>